<dbReference type="Proteomes" id="UP000094444">
    <property type="component" value="Unassembled WGS sequence"/>
</dbReference>
<sequence length="377" mass="42408">MLPAGSSHCNDTNQPRRRLSIRMSDEQANSPLFAILGEVREIIYSFALTLRYGDFEFSSRPFYTFVGEPAFARPLPALMLSCKRAYSELRARVQEEAILRACMFEHGRRIGLAVHGLLNMYRLRSLVLHVAMEHANWNTWVKFFAHVLESAEGLKEQVIDWELRRYPSATRVGFMAQHEDRMERRLFKAVAGARHLESLRIHGDTVPAHWAEELGKMLGGNVRMVFVKKQWWREGWESGMNVFKLGEASRSTHPKVSVLKFSTKEPDSPGSPSQAAEYSDVIIGSVGGGARLKCLCHCPQTSVHGTQGTHGWCIQKATWAATASAKHRSKVTWTRKEGHDLPQLTQSASHKETSLSGQISGRRGLHKAYIVRLSSAA</sequence>
<name>A0A2P5HGY5_DIAHE</name>
<evidence type="ECO:0000313" key="3">
    <source>
        <dbReference type="Proteomes" id="UP000094444"/>
    </source>
</evidence>
<keyword evidence="3" id="KW-1185">Reference proteome</keyword>
<comment type="caution">
    <text evidence="2">The sequence shown here is derived from an EMBL/GenBank/DDBJ whole genome shotgun (WGS) entry which is preliminary data.</text>
</comment>
<feature type="region of interest" description="Disordered" evidence="1">
    <location>
        <begin position="332"/>
        <end position="360"/>
    </location>
</feature>
<dbReference type="STRING" id="158607.A0A2P5HGY5"/>
<organism evidence="2 3">
    <name type="scientific">Diaporthe helianthi</name>
    <dbReference type="NCBI Taxonomy" id="158607"/>
    <lineage>
        <taxon>Eukaryota</taxon>
        <taxon>Fungi</taxon>
        <taxon>Dikarya</taxon>
        <taxon>Ascomycota</taxon>
        <taxon>Pezizomycotina</taxon>
        <taxon>Sordariomycetes</taxon>
        <taxon>Sordariomycetidae</taxon>
        <taxon>Diaporthales</taxon>
        <taxon>Diaporthaceae</taxon>
        <taxon>Diaporthe</taxon>
    </lineage>
</organism>
<feature type="compositionally biased region" description="Polar residues" evidence="1">
    <location>
        <begin position="343"/>
        <end position="359"/>
    </location>
</feature>
<dbReference type="OrthoDB" id="62952at2759"/>
<reference evidence="2" key="1">
    <citation type="submission" date="2017-09" db="EMBL/GenBank/DDBJ databases">
        <title>Polyketide synthases of a Diaporthe helianthi virulent isolate.</title>
        <authorList>
            <person name="Baroncelli R."/>
        </authorList>
    </citation>
    <scope>NUCLEOTIDE SEQUENCE [LARGE SCALE GENOMIC DNA]</scope>
    <source>
        <strain evidence="2">7/96</strain>
    </source>
</reference>
<gene>
    <name evidence="2" type="ORF">DHEL01_v212099</name>
</gene>
<proteinExistence type="predicted"/>
<evidence type="ECO:0000256" key="1">
    <source>
        <dbReference type="SAM" id="MobiDB-lite"/>
    </source>
</evidence>
<protein>
    <submittedName>
        <fullName evidence="2">Uncharacterized protein</fullName>
    </submittedName>
</protein>
<accession>A0A2P5HGY5</accession>
<dbReference type="EMBL" id="MAVT02002215">
    <property type="protein sequence ID" value="POS69506.1"/>
    <property type="molecule type" value="Genomic_DNA"/>
</dbReference>
<evidence type="ECO:0000313" key="2">
    <source>
        <dbReference type="EMBL" id="POS69506.1"/>
    </source>
</evidence>
<dbReference type="AlphaFoldDB" id="A0A2P5HGY5"/>
<dbReference type="InParanoid" id="A0A2P5HGY5"/>